<dbReference type="Proteomes" id="UP000735302">
    <property type="component" value="Unassembled WGS sequence"/>
</dbReference>
<evidence type="ECO:0000313" key="16">
    <source>
        <dbReference type="EMBL" id="GFN92393.1"/>
    </source>
</evidence>
<feature type="active site" description="Phosphocysteine intermediate" evidence="10">
    <location>
        <position position="203"/>
    </location>
</feature>
<dbReference type="InterPro" id="IPR003595">
    <property type="entry name" value="Tyr_Pase_cat"/>
</dbReference>
<dbReference type="PANTHER" id="PTHR46047">
    <property type="entry name" value="TYROSINE-PROTEIN PHOSPHATASE NON-RECEPTOR TYPE 61F"/>
    <property type="match status" value="1"/>
</dbReference>
<proteinExistence type="inferred from homology"/>
<dbReference type="PROSITE" id="PS50055">
    <property type="entry name" value="TYR_PHOSPHATASE_PTP"/>
    <property type="match status" value="1"/>
</dbReference>
<name>A0AAV3ZEV0_9GAST</name>
<evidence type="ECO:0000256" key="8">
    <source>
        <dbReference type="ARBA" id="ARBA00022912"/>
    </source>
</evidence>
<feature type="compositionally biased region" description="Acidic residues" evidence="12">
    <location>
        <begin position="358"/>
        <end position="369"/>
    </location>
</feature>
<dbReference type="SMART" id="SM00194">
    <property type="entry name" value="PTPc"/>
    <property type="match status" value="1"/>
</dbReference>
<feature type="domain" description="Tyrosine-protein phosphatase" evidence="14">
    <location>
        <begin position="18"/>
        <end position="265"/>
    </location>
</feature>
<dbReference type="SMART" id="SM00404">
    <property type="entry name" value="PTPc_motif"/>
    <property type="match status" value="1"/>
</dbReference>
<feature type="region of interest" description="Disordered" evidence="12">
    <location>
        <begin position="279"/>
        <end position="411"/>
    </location>
</feature>
<keyword evidence="17" id="KW-1185">Reference proteome</keyword>
<evidence type="ECO:0000313" key="17">
    <source>
        <dbReference type="Proteomes" id="UP000735302"/>
    </source>
</evidence>
<dbReference type="EC" id="3.1.3.48" evidence="4"/>
<comment type="caution">
    <text evidence="16">The sequence shown here is derived from an EMBL/GenBank/DDBJ whole genome shotgun (WGS) entry which is preliminary data.</text>
</comment>
<evidence type="ECO:0000256" key="9">
    <source>
        <dbReference type="ARBA" id="ARBA00023136"/>
    </source>
</evidence>
<dbReference type="PROSITE" id="PS50056">
    <property type="entry name" value="TYR_PHOSPHATASE_2"/>
    <property type="match status" value="1"/>
</dbReference>
<feature type="binding site" evidence="11">
    <location>
        <position position="250"/>
    </location>
    <ligand>
        <name>substrate</name>
    </ligand>
</feature>
<dbReference type="EMBL" id="BLXT01002238">
    <property type="protein sequence ID" value="GFN92393.1"/>
    <property type="molecule type" value="Genomic_DNA"/>
</dbReference>
<evidence type="ECO:0000256" key="5">
    <source>
        <dbReference type="ARBA" id="ARBA00022553"/>
    </source>
</evidence>
<dbReference type="PIRSF" id="PIRSF000926">
    <property type="entry name" value="Tyr-Ptase_nr1"/>
    <property type="match status" value="1"/>
</dbReference>
<evidence type="ECO:0000256" key="12">
    <source>
        <dbReference type="SAM" id="MobiDB-lite"/>
    </source>
</evidence>
<keyword evidence="9 13" id="KW-0472">Membrane</keyword>
<dbReference type="InterPro" id="IPR051985">
    <property type="entry name" value="NR_tyrosine_phosphatase"/>
</dbReference>
<dbReference type="InterPro" id="IPR000242">
    <property type="entry name" value="PTP_cat"/>
</dbReference>
<evidence type="ECO:0000256" key="4">
    <source>
        <dbReference type="ARBA" id="ARBA00013064"/>
    </source>
</evidence>
<feature type="domain" description="Tyrosine specific protein phosphatases" evidence="15">
    <location>
        <begin position="180"/>
        <end position="256"/>
    </location>
</feature>
<evidence type="ECO:0000256" key="1">
    <source>
        <dbReference type="ARBA" id="ARBA00004240"/>
    </source>
</evidence>
<dbReference type="GO" id="GO:0019901">
    <property type="term" value="F:protein kinase binding"/>
    <property type="evidence" value="ECO:0007669"/>
    <property type="project" value="TreeGrafter"/>
</dbReference>
<evidence type="ECO:0000256" key="3">
    <source>
        <dbReference type="ARBA" id="ARBA00009701"/>
    </source>
</evidence>
<comment type="subcellular location">
    <subcellularLocation>
        <location evidence="2">Endomembrane system</location>
    </subcellularLocation>
    <subcellularLocation>
        <location evidence="1">Endoplasmic reticulum</location>
    </subcellularLocation>
</comment>
<keyword evidence="13" id="KW-1133">Transmembrane helix</keyword>
<evidence type="ECO:0000259" key="15">
    <source>
        <dbReference type="PROSITE" id="PS50056"/>
    </source>
</evidence>
<gene>
    <name evidence="16" type="ORF">PoB_001889900</name>
</gene>
<dbReference type="InterPro" id="IPR016130">
    <property type="entry name" value="Tyr_Pase_AS"/>
</dbReference>
<dbReference type="GO" id="GO:0046426">
    <property type="term" value="P:negative regulation of receptor signaling pathway via JAK-STAT"/>
    <property type="evidence" value="ECO:0007669"/>
    <property type="project" value="TreeGrafter"/>
</dbReference>
<dbReference type="Pfam" id="PF00102">
    <property type="entry name" value="Y_phosphatase"/>
    <property type="match status" value="1"/>
</dbReference>
<dbReference type="GO" id="GO:0005634">
    <property type="term" value="C:nucleus"/>
    <property type="evidence" value="ECO:0007669"/>
    <property type="project" value="TreeGrafter"/>
</dbReference>
<protein>
    <recommendedName>
        <fullName evidence="4">protein-tyrosine-phosphatase</fullName>
        <ecNumber evidence="4">3.1.3.48</ecNumber>
    </recommendedName>
</protein>
<evidence type="ECO:0000259" key="14">
    <source>
        <dbReference type="PROSITE" id="PS50055"/>
    </source>
</evidence>
<accession>A0AAV3ZEV0</accession>
<keyword evidence="6" id="KW-0378">Hydrolase</keyword>
<dbReference type="PROSITE" id="PS00383">
    <property type="entry name" value="TYR_PHOSPHATASE_1"/>
    <property type="match status" value="1"/>
</dbReference>
<dbReference type="GO" id="GO:0070373">
    <property type="term" value="P:negative regulation of ERK1 and ERK2 cascade"/>
    <property type="evidence" value="ECO:0007669"/>
    <property type="project" value="TreeGrafter"/>
</dbReference>
<dbReference type="AlphaFoldDB" id="A0AAV3ZEV0"/>
<dbReference type="PANTHER" id="PTHR46047:SF3">
    <property type="entry name" value="TYROSINE-PROTEIN PHOSPHATASE NON-RECEPTOR TYPE 61F"/>
    <property type="match status" value="1"/>
</dbReference>
<dbReference type="PRINTS" id="PR00700">
    <property type="entry name" value="PRTYPHPHTASE"/>
</dbReference>
<evidence type="ECO:0000256" key="13">
    <source>
        <dbReference type="SAM" id="Phobius"/>
    </source>
</evidence>
<feature type="transmembrane region" description="Helical" evidence="13">
    <location>
        <begin position="429"/>
        <end position="448"/>
    </location>
</feature>
<evidence type="ECO:0000256" key="11">
    <source>
        <dbReference type="PIRSR" id="PIRSR000926-2"/>
    </source>
</evidence>
<evidence type="ECO:0000256" key="2">
    <source>
        <dbReference type="ARBA" id="ARBA00004308"/>
    </source>
</evidence>
<dbReference type="GO" id="GO:0004726">
    <property type="term" value="F:non-membrane spanning protein tyrosine phosphatase activity"/>
    <property type="evidence" value="ECO:0007669"/>
    <property type="project" value="TreeGrafter"/>
</dbReference>
<dbReference type="SUPFAM" id="SSF52799">
    <property type="entry name" value="(Phosphotyrosine protein) phosphatases II"/>
    <property type="match status" value="1"/>
</dbReference>
<evidence type="ECO:0000256" key="7">
    <source>
        <dbReference type="ARBA" id="ARBA00022824"/>
    </source>
</evidence>
<feature type="compositionally biased region" description="Polar residues" evidence="12">
    <location>
        <begin position="302"/>
        <end position="320"/>
    </location>
</feature>
<keyword evidence="5" id="KW-0597">Phosphoprotein</keyword>
<keyword evidence="13" id="KW-0812">Transmembrane</keyword>
<evidence type="ECO:0000256" key="10">
    <source>
        <dbReference type="PIRSR" id="PIRSR000926-1"/>
    </source>
</evidence>
<sequence>MASQTEKEFAEFDNNKIWTEIFQRLKNEASLLTLGDDFSSKISREPQNRRKNRYRDVSPYDHSRVILSGKNDYINASLVEVPEAGRKYILTQGPLDQTMSDFWQMAWEQESRAIVMLNRTIEKLAIKCAQYWPLGADFGCEEDMYFPQCGLKTGEKREILHFHYTTWPDFGVPSSPNAFLLFLHVIRQTGSLDADVGPSVVHCSAGIGRSGTFCLVDSCLMVVEKKQSLQAINVRETLIHMRSYRMGLIQTPDQLRFSYLAILQGAHAILHGTGLESVSTKQNHVEGPPPPLRSSSLQQPSTALASQDHSSYEQQISVSTEDLLADMDSAPPPPLFPKKGAQAIGHSLQRQAGSSKWEEDDEEDEEFDQLIDREESGSDSEEEAKAVELRHRIREERKKQTMEQLRKMKERQRRSERWRPYKKFYRPSLYIGLAVLVGVAGVIVYKYLM</sequence>
<organism evidence="16 17">
    <name type="scientific">Plakobranchus ocellatus</name>
    <dbReference type="NCBI Taxonomy" id="259542"/>
    <lineage>
        <taxon>Eukaryota</taxon>
        <taxon>Metazoa</taxon>
        <taxon>Spiralia</taxon>
        <taxon>Lophotrochozoa</taxon>
        <taxon>Mollusca</taxon>
        <taxon>Gastropoda</taxon>
        <taxon>Heterobranchia</taxon>
        <taxon>Euthyneura</taxon>
        <taxon>Panpulmonata</taxon>
        <taxon>Sacoglossa</taxon>
        <taxon>Placobranchoidea</taxon>
        <taxon>Plakobranchidae</taxon>
        <taxon>Plakobranchus</taxon>
    </lineage>
</organism>
<dbReference type="GO" id="GO:0005783">
    <property type="term" value="C:endoplasmic reticulum"/>
    <property type="evidence" value="ECO:0007669"/>
    <property type="project" value="UniProtKB-SubCell"/>
</dbReference>
<dbReference type="Gene3D" id="3.90.190.10">
    <property type="entry name" value="Protein tyrosine phosphatase superfamily"/>
    <property type="match status" value="1"/>
</dbReference>
<keyword evidence="8" id="KW-0904">Protein phosphatase</keyword>
<dbReference type="InterPro" id="IPR029021">
    <property type="entry name" value="Prot-tyrosine_phosphatase-like"/>
</dbReference>
<feature type="binding site" evidence="11">
    <location>
        <position position="169"/>
    </location>
    <ligand>
        <name>substrate</name>
    </ligand>
</feature>
<feature type="binding site" evidence="11">
    <location>
        <begin position="203"/>
        <end position="209"/>
    </location>
    <ligand>
        <name>substrate</name>
    </ligand>
</feature>
<comment type="similarity">
    <text evidence="3">Belongs to the protein-tyrosine phosphatase family. Non-receptor class 1 subfamily.</text>
</comment>
<dbReference type="InterPro" id="IPR000387">
    <property type="entry name" value="Tyr_Pase_dom"/>
</dbReference>
<dbReference type="InterPro" id="IPR012265">
    <property type="entry name" value="Ptpn1/Ptpn2"/>
</dbReference>
<feature type="compositionally biased region" description="Basic and acidic residues" evidence="12">
    <location>
        <begin position="383"/>
        <end position="411"/>
    </location>
</feature>
<reference evidence="16 17" key="1">
    <citation type="journal article" date="2021" name="Elife">
        <title>Chloroplast acquisition without the gene transfer in kleptoplastic sea slugs, Plakobranchus ocellatus.</title>
        <authorList>
            <person name="Maeda T."/>
            <person name="Takahashi S."/>
            <person name="Yoshida T."/>
            <person name="Shimamura S."/>
            <person name="Takaki Y."/>
            <person name="Nagai Y."/>
            <person name="Toyoda A."/>
            <person name="Suzuki Y."/>
            <person name="Arimoto A."/>
            <person name="Ishii H."/>
            <person name="Satoh N."/>
            <person name="Nishiyama T."/>
            <person name="Hasebe M."/>
            <person name="Maruyama T."/>
            <person name="Minagawa J."/>
            <person name="Obokata J."/>
            <person name="Shigenobu S."/>
        </authorList>
    </citation>
    <scope>NUCLEOTIDE SEQUENCE [LARGE SCALE GENOMIC DNA]</scope>
</reference>
<keyword evidence="7" id="KW-0256">Endoplasmic reticulum</keyword>
<evidence type="ECO:0000256" key="6">
    <source>
        <dbReference type="ARBA" id="ARBA00022801"/>
    </source>
</evidence>